<evidence type="ECO:0000256" key="1">
    <source>
        <dbReference type="ARBA" id="ARBA00004430"/>
    </source>
</evidence>
<dbReference type="GO" id="GO:0005930">
    <property type="term" value="C:axoneme"/>
    <property type="evidence" value="ECO:0007669"/>
    <property type="project" value="UniProtKB-SubCell"/>
</dbReference>
<feature type="signal peptide" evidence="2">
    <location>
        <begin position="1"/>
        <end position="28"/>
    </location>
</feature>
<keyword evidence="4" id="KW-1185">Reference proteome</keyword>
<dbReference type="Proteomes" id="UP000485058">
    <property type="component" value="Unassembled WGS sequence"/>
</dbReference>
<name>A0A699YIR8_HAELA</name>
<organism evidence="3 4">
    <name type="scientific">Haematococcus lacustris</name>
    <name type="common">Green alga</name>
    <name type="synonym">Haematococcus pluvialis</name>
    <dbReference type="NCBI Taxonomy" id="44745"/>
    <lineage>
        <taxon>Eukaryota</taxon>
        <taxon>Viridiplantae</taxon>
        <taxon>Chlorophyta</taxon>
        <taxon>core chlorophytes</taxon>
        <taxon>Chlorophyceae</taxon>
        <taxon>CS clade</taxon>
        <taxon>Chlamydomonadales</taxon>
        <taxon>Haematococcaceae</taxon>
        <taxon>Haematococcus</taxon>
    </lineage>
</organism>
<gene>
    <name evidence="3" type="ORF">HaLaN_01612</name>
</gene>
<dbReference type="InterPro" id="IPR050648">
    <property type="entry name" value="F-box_LRR-repeat"/>
</dbReference>
<evidence type="ECO:0000313" key="4">
    <source>
        <dbReference type="Proteomes" id="UP000485058"/>
    </source>
</evidence>
<dbReference type="AlphaFoldDB" id="A0A699YIR8"/>
<accession>A0A699YIR8</accession>
<comment type="subcellular location">
    <subcellularLocation>
        <location evidence="1">Cytoplasm</location>
        <location evidence="1">Cytoskeleton</location>
        <location evidence="1">Cilium axoneme</location>
    </subcellularLocation>
</comment>
<dbReference type="SUPFAM" id="SSF52047">
    <property type="entry name" value="RNI-like"/>
    <property type="match status" value="1"/>
</dbReference>
<feature type="chain" id="PRO_5025631613" evidence="2">
    <location>
        <begin position="29"/>
        <end position="120"/>
    </location>
</feature>
<keyword evidence="2" id="KW-0732">Signal</keyword>
<reference evidence="3 4" key="1">
    <citation type="submission" date="2020-02" db="EMBL/GenBank/DDBJ databases">
        <title>Draft genome sequence of Haematococcus lacustris strain NIES-144.</title>
        <authorList>
            <person name="Morimoto D."/>
            <person name="Nakagawa S."/>
            <person name="Yoshida T."/>
            <person name="Sawayama S."/>
        </authorList>
    </citation>
    <scope>NUCLEOTIDE SEQUENCE [LARGE SCALE GENOMIC DNA]</scope>
    <source>
        <strain evidence="3 4">NIES-144</strain>
    </source>
</reference>
<protein>
    <submittedName>
        <fullName evidence="3">Uncharacterized protein</fullName>
    </submittedName>
</protein>
<comment type="caution">
    <text evidence="3">The sequence shown here is derived from an EMBL/GenBank/DDBJ whole genome shotgun (WGS) entry which is preliminary data.</text>
</comment>
<proteinExistence type="predicted"/>
<evidence type="ECO:0000313" key="3">
    <source>
        <dbReference type="EMBL" id="GFH06896.1"/>
    </source>
</evidence>
<dbReference type="InterPro" id="IPR032675">
    <property type="entry name" value="LRR_dom_sf"/>
</dbReference>
<dbReference type="SMART" id="SM00367">
    <property type="entry name" value="LRR_CC"/>
    <property type="match status" value="2"/>
</dbReference>
<dbReference type="EMBL" id="BLLF01000062">
    <property type="protein sequence ID" value="GFH06896.1"/>
    <property type="molecule type" value="Genomic_DNA"/>
</dbReference>
<dbReference type="PANTHER" id="PTHR13382">
    <property type="entry name" value="MITOCHONDRIAL ATP SYNTHASE COUPLING FACTOR B"/>
    <property type="match status" value="1"/>
</dbReference>
<feature type="non-terminal residue" evidence="3">
    <location>
        <position position="1"/>
    </location>
</feature>
<feature type="non-terminal residue" evidence="3">
    <location>
        <position position="120"/>
    </location>
</feature>
<dbReference type="InterPro" id="IPR006553">
    <property type="entry name" value="Leu-rich_rpt_Cys-con_subtyp"/>
</dbReference>
<evidence type="ECO:0000256" key="2">
    <source>
        <dbReference type="SAM" id="SignalP"/>
    </source>
</evidence>
<sequence>MCTNTTLSTSSAAVTITLTLTFTAGTIASTCINATGPSPPPMLQVTDQGVQVLAGGCCALQLLSVRRVPKVGDAGIVALAAHGSLRHLALHGNAGVTDASLAALATHCAHTLSSLDISFC</sequence>
<dbReference type="Gene3D" id="3.80.10.10">
    <property type="entry name" value="Ribonuclease Inhibitor"/>
    <property type="match status" value="1"/>
</dbReference>